<reference evidence="1 2" key="1">
    <citation type="submission" date="2016-07" db="EMBL/GenBank/DDBJ databases">
        <authorList>
            <person name="Lefevre C.T."/>
        </authorList>
    </citation>
    <scope>NUCLEOTIDE SEQUENCE [LARGE SCALE GENOMIC DNA]</scope>
    <source>
        <strain evidence="1">PR1</strain>
    </source>
</reference>
<evidence type="ECO:0000313" key="2">
    <source>
        <dbReference type="Proteomes" id="UP000231658"/>
    </source>
</evidence>
<dbReference type="Pfam" id="PF06089">
    <property type="entry name" value="Asparaginase_II"/>
    <property type="match status" value="1"/>
</dbReference>
<proteinExistence type="predicted"/>
<dbReference type="AlphaFoldDB" id="A0A1C3RHL3"/>
<evidence type="ECO:0000313" key="1">
    <source>
        <dbReference type="EMBL" id="SCA56773.1"/>
    </source>
</evidence>
<dbReference type="RefSeq" id="WP_069188844.1">
    <property type="nucleotide sequence ID" value="NZ_FLYE01000023.1"/>
</dbReference>
<dbReference type="STRING" id="1867952.MTBPR1_30143"/>
<dbReference type="PANTHER" id="PTHR42110">
    <property type="entry name" value="L-ASPARAGINASE, PUTATIVE (AFU_ORTHOLOGUE AFUA_3G11890)-RELATED"/>
    <property type="match status" value="1"/>
</dbReference>
<dbReference type="OrthoDB" id="9780674at2"/>
<dbReference type="InterPro" id="IPR010349">
    <property type="entry name" value="Asparaginase_II"/>
</dbReference>
<keyword evidence="2" id="KW-1185">Reference proteome</keyword>
<protein>
    <submittedName>
        <fullName evidence="1">L-asparaginase II</fullName>
    </submittedName>
</protein>
<accession>A0A1C3RHL3</accession>
<name>A0A1C3RHL3_9PROT</name>
<gene>
    <name evidence="1" type="ORF">MTBPR1_30143</name>
</gene>
<dbReference type="Proteomes" id="UP000231658">
    <property type="component" value="Unassembled WGS sequence"/>
</dbReference>
<sequence>MNPVLVEVTRGDTLESQHRGAFCVCDNAGNVILSQGDIDLPIFPRSSIKAIQALAMMECGAADAFDFSDEEIALSCASHGGEVQHTGVAQSMLNKMGLTKELLQCGSHWPMNEEAGRSLAMEGETPSPLHNNCSGKHSGFLAYLKHMKVTPKGYTEIDHPLQQAIKAALEEVCEVNLDDAPVGIDGCDIPTWALPLKNLAWGFAKYATPEQSFSNERASAVKRLTHAIFAHPYMVAGKERYDTTLMTAFKGKVFVKIGAEGVFTAFVPERGLGIAVKCDDGAFRGAEHILTAVLEDLGVLSKDDFIKAGVEDLYATQLKNRKGKTVGEVRRAY</sequence>
<dbReference type="EMBL" id="FLYE01000023">
    <property type="protein sequence ID" value="SCA56773.1"/>
    <property type="molecule type" value="Genomic_DNA"/>
</dbReference>
<organism evidence="1 2">
    <name type="scientific">Candidatus Terasakiella magnetica</name>
    <dbReference type="NCBI Taxonomy" id="1867952"/>
    <lineage>
        <taxon>Bacteria</taxon>
        <taxon>Pseudomonadati</taxon>
        <taxon>Pseudomonadota</taxon>
        <taxon>Alphaproteobacteria</taxon>
        <taxon>Rhodospirillales</taxon>
        <taxon>Terasakiellaceae</taxon>
        <taxon>Terasakiella</taxon>
    </lineage>
</organism>
<dbReference type="PANTHER" id="PTHR42110:SF1">
    <property type="entry name" value="L-ASPARAGINASE, PUTATIVE (AFU_ORTHOLOGUE AFUA_3G11890)-RELATED"/>
    <property type="match status" value="1"/>
</dbReference>